<evidence type="ECO:0000313" key="3">
    <source>
        <dbReference type="Proteomes" id="UP000020077"/>
    </source>
</evidence>
<dbReference type="EMBL" id="JDVG02000388">
    <property type="protein sequence ID" value="KFB72445.1"/>
    <property type="molecule type" value="Genomic_DNA"/>
</dbReference>
<protein>
    <submittedName>
        <fullName evidence="2">Uncharacterized protein</fullName>
    </submittedName>
</protein>
<dbReference type="Proteomes" id="UP000020077">
    <property type="component" value="Unassembled WGS sequence"/>
</dbReference>
<sequence length="140" mass="15064">MAVTVEVLNHRYTGLGQQARDQSFAAARNDHVHEFAHPDQVTDSGAVGGLDHLHGIGRQTGTGKTFLHQRGNRPVTADRLGTTAQDRGIAGLQTQGRGVGGDIRARLVDDPDHPQRHAHAADLNATRPKLQITDFADRVG</sequence>
<feature type="region of interest" description="Disordered" evidence="1">
    <location>
        <begin position="59"/>
        <end position="82"/>
    </location>
</feature>
<reference evidence="2 3" key="1">
    <citation type="submission" date="2014-02" db="EMBL/GenBank/DDBJ databases">
        <title>Expanding our view of genomic diversity in Candidatus Accumulibacter clades.</title>
        <authorList>
            <person name="Skennerton C.T."/>
            <person name="Barr J.J."/>
            <person name="Slater F.R."/>
            <person name="Bond P.L."/>
            <person name="Tyson G.W."/>
        </authorList>
    </citation>
    <scope>NUCLEOTIDE SEQUENCE [LARGE SCALE GENOMIC DNA]</scope>
    <source>
        <strain evidence="3">BA-91</strain>
    </source>
</reference>
<name>A0A080LX92_9PROT</name>
<gene>
    <name evidence="2" type="ORF">AW09_002375</name>
</gene>
<evidence type="ECO:0000313" key="2">
    <source>
        <dbReference type="EMBL" id="KFB72445.1"/>
    </source>
</evidence>
<accession>A0A080LX92</accession>
<evidence type="ECO:0000256" key="1">
    <source>
        <dbReference type="SAM" id="MobiDB-lite"/>
    </source>
</evidence>
<proteinExistence type="predicted"/>
<organism evidence="2 3">
    <name type="scientific">Candidatus Accumulibacter phosphatis</name>
    <dbReference type="NCBI Taxonomy" id="327160"/>
    <lineage>
        <taxon>Bacteria</taxon>
        <taxon>Pseudomonadati</taxon>
        <taxon>Pseudomonadota</taxon>
        <taxon>Betaproteobacteria</taxon>
        <taxon>Candidatus Accumulibacter</taxon>
    </lineage>
</organism>
<dbReference type="AlphaFoldDB" id="A0A080LX92"/>
<comment type="caution">
    <text evidence="2">The sequence shown here is derived from an EMBL/GenBank/DDBJ whole genome shotgun (WGS) entry which is preliminary data.</text>
</comment>